<name>A0A371GY94_MUCPR</name>
<dbReference type="Proteomes" id="UP000257109">
    <property type="component" value="Unassembled WGS sequence"/>
</dbReference>
<feature type="region of interest" description="Disordered" evidence="1">
    <location>
        <begin position="1"/>
        <end position="21"/>
    </location>
</feature>
<reference evidence="2" key="1">
    <citation type="submission" date="2018-05" db="EMBL/GenBank/DDBJ databases">
        <title>Draft genome of Mucuna pruriens seed.</title>
        <authorList>
            <person name="Nnadi N.E."/>
            <person name="Vos R."/>
            <person name="Hasami M.H."/>
            <person name="Devisetty U.K."/>
            <person name="Aguiy J.C."/>
        </authorList>
    </citation>
    <scope>NUCLEOTIDE SEQUENCE [LARGE SCALE GENOMIC DNA]</scope>
    <source>
        <strain evidence="2">JCA_2017</strain>
    </source>
</reference>
<feature type="non-terminal residue" evidence="2">
    <location>
        <position position="1"/>
    </location>
</feature>
<gene>
    <name evidence="2" type="ORF">CR513_22016</name>
</gene>
<evidence type="ECO:0000313" key="2">
    <source>
        <dbReference type="EMBL" id="RDX95459.1"/>
    </source>
</evidence>
<proteinExistence type="predicted"/>
<keyword evidence="3" id="KW-1185">Reference proteome</keyword>
<comment type="caution">
    <text evidence="2">The sequence shown here is derived from an EMBL/GenBank/DDBJ whole genome shotgun (WGS) entry which is preliminary data.</text>
</comment>
<protein>
    <submittedName>
        <fullName evidence="2">Uncharacterized protein</fullName>
    </submittedName>
</protein>
<evidence type="ECO:0000313" key="3">
    <source>
        <dbReference type="Proteomes" id="UP000257109"/>
    </source>
</evidence>
<accession>A0A371GY94</accession>
<organism evidence="2 3">
    <name type="scientific">Mucuna pruriens</name>
    <name type="common">Velvet bean</name>
    <name type="synonym">Dolichos pruriens</name>
    <dbReference type="NCBI Taxonomy" id="157652"/>
    <lineage>
        <taxon>Eukaryota</taxon>
        <taxon>Viridiplantae</taxon>
        <taxon>Streptophyta</taxon>
        <taxon>Embryophyta</taxon>
        <taxon>Tracheophyta</taxon>
        <taxon>Spermatophyta</taxon>
        <taxon>Magnoliopsida</taxon>
        <taxon>eudicotyledons</taxon>
        <taxon>Gunneridae</taxon>
        <taxon>Pentapetalae</taxon>
        <taxon>rosids</taxon>
        <taxon>fabids</taxon>
        <taxon>Fabales</taxon>
        <taxon>Fabaceae</taxon>
        <taxon>Papilionoideae</taxon>
        <taxon>50 kb inversion clade</taxon>
        <taxon>NPAAA clade</taxon>
        <taxon>indigoferoid/millettioid clade</taxon>
        <taxon>Phaseoleae</taxon>
        <taxon>Mucuna</taxon>
    </lineage>
</organism>
<feature type="compositionally biased region" description="Polar residues" evidence="1">
    <location>
        <begin position="1"/>
        <end position="11"/>
    </location>
</feature>
<dbReference type="AlphaFoldDB" id="A0A371GY94"/>
<sequence length="86" mass="9624">MQSGLRPSQQGKEAPTARTGGTLLGSKLRSIWDGPFIITNVFPYGAVELKDENTNSTFQVNGYHLKEFHELPTSRVAYYKPKARKP</sequence>
<dbReference type="EMBL" id="QJKJ01004122">
    <property type="protein sequence ID" value="RDX95459.1"/>
    <property type="molecule type" value="Genomic_DNA"/>
</dbReference>
<evidence type="ECO:0000256" key="1">
    <source>
        <dbReference type="SAM" id="MobiDB-lite"/>
    </source>
</evidence>